<accession>A0A443SHK1</accession>
<dbReference type="Pfam" id="PF04130">
    <property type="entry name" value="GCP_C_terminal"/>
    <property type="match status" value="1"/>
</dbReference>
<gene>
    <name evidence="9" type="ORF">B4U80_09827</name>
</gene>
<dbReference type="GO" id="GO:0000922">
    <property type="term" value="C:spindle pole"/>
    <property type="evidence" value="ECO:0007669"/>
    <property type="project" value="InterPro"/>
</dbReference>
<dbReference type="PANTHER" id="PTHR19302:SF13">
    <property type="entry name" value="GAMMA-TUBULIN COMPLEX COMPONENT 2"/>
    <property type="match status" value="1"/>
</dbReference>
<dbReference type="Pfam" id="PF17681">
    <property type="entry name" value="GCP_N_terminal"/>
    <property type="match status" value="1"/>
</dbReference>
<dbReference type="InterPro" id="IPR041470">
    <property type="entry name" value="GCP_N"/>
</dbReference>
<dbReference type="GO" id="GO:0043015">
    <property type="term" value="F:gamma-tubulin binding"/>
    <property type="evidence" value="ECO:0007669"/>
    <property type="project" value="InterPro"/>
</dbReference>
<reference evidence="9 10" key="1">
    <citation type="journal article" date="2018" name="Gigascience">
        <title>Genomes of trombidid mites reveal novel predicted allergens and laterally-transferred genes associated with secondary metabolism.</title>
        <authorList>
            <person name="Dong X."/>
            <person name="Chaisiri K."/>
            <person name="Xia D."/>
            <person name="Armstrong S.D."/>
            <person name="Fang Y."/>
            <person name="Donnelly M.J."/>
            <person name="Kadowaki T."/>
            <person name="McGarry J.W."/>
            <person name="Darby A.C."/>
            <person name="Makepeace B.L."/>
        </authorList>
    </citation>
    <scope>NUCLEOTIDE SEQUENCE [LARGE SCALE GENOMIC DNA]</scope>
    <source>
        <strain evidence="9">UoL-UT</strain>
    </source>
</reference>
<keyword evidence="2 5" id="KW-0963">Cytoplasm</keyword>
<dbReference type="GO" id="GO:0000278">
    <property type="term" value="P:mitotic cell cycle"/>
    <property type="evidence" value="ECO:0007669"/>
    <property type="project" value="TreeGrafter"/>
</dbReference>
<protein>
    <recommendedName>
        <fullName evidence="5">Gamma-tubulin complex component</fullName>
    </recommendedName>
</protein>
<organism evidence="9 10">
    <name type="scientific">Leptotrombidium deliense</name>
    <dbReference type="NCBI Taxonomy" id="299467"/>
    <lineage>
        <taxon>Eukaryota</taxon>
        <taxon>Metazoa</taxon>
        <taxon>Ecdysozoa</taxon>
        <taxon>Arthropoda</taxon>
        <taxon>Chelicerata</taxon>
        <taxon>Arachnida</taxon>
        <taxon>Acari</taxon>
        <taxon>Acariformes</taxon>
        <taxon>Trombidiformes</taxon>
        <taxon>Prostigmata</taxon>
        <taxon>Anystina</taxon>
        <taxon>Parasitengona</taxon>
        <taxon>Trombiculoidea</taxon>
        <taxon>Trombiculidae</taxon>
        <taxon>Leptotrombidium</taxon>
    </lineage>
</organism>
<evidence type="ECO:0000259" key="8">
    <source>
        <dbReference type="Pfam" id="PF17681"/>
    </source>
</evidence>
<feature type="coiled-coil region" evidence="6">
    <location>
        <begin position="748"/>
        <end position="779"/>
    </location>
</feature>
<sequence>MSEFNIVHDVDNLLKRLSVNTNQKDCPSKGSIVEMFEKSRNDDKKMSSNVKVVERMSKRSALFKDRYLDLKSKNVIETDGLVNLLSRIEEKSELGNYLRYHKFYENHKKEVNVGTEGVSKSLASLKSLENILNQMPVHHLEPLTIVTDGVEQSQYEFKSDDILRDLTYDFVDDTEEIQVPVHFSSLSKDEKEIALINDLFYVLIGISGVYISIRTISKRRKIFMAEDLDVFHRTLCQRITRICPLYSQLVSFMERHEFEDFTFGMVNQALVSCIRQVIGDYFRHLSEIEMVHKRGKLTLQKMWYFVESNIANFDILCDVCEKVKRGKCVGGAVISILHEKILLLRGNAKACEFLVKITSVVCAPYFDMLLMWLTEGTVHDPYNEFCIEDKLREEDCDELRSDAWKDRYSVINCRIPIFLSKYSNEILRTGKYLSIIKQFGQKLEVCACDKLQYTVDERLYGIHINAAYISSNRQMYRLLMDDYKLIEHLKAIKSYFFMDKGDFIVHFMEIAAEQLNKNIDDINITAVQSLLELSVRTSVLANNSFTDNLCIEFADESLLSQVSNLNSQGCHSMLDSENVFSDSRALFGFESLMFTYRVEWPLSLILHKGSIGFYQMLFRLLFIFKFVERSLGDLWKFNKTYKSSSLKSLYSRCEVFGLQQKMLSFVQNFEYYLMFEVIEPKFVRFISAVETKIENFDEMLREHESFCELLSKDCMLSNVKALNFIASILDLCLEFTNFLNSRNHFLDTERLTKLNTDFNENLNNLLNEISDAKEAFNTNLVDILCKLDFNEFYSNMKNSG</sequence>
<evidence type="ECO:0000256" key="1">
    <source>
        <dbReference type="ARBA" id="ARBA00010337"/>
    </source>
</evidence>
<dbReference type="Gene3D" id="1.20.120.1900">
    <property type="entry name" value="Gamma-tubulin complex, C-terminal domain"/>
    <property type="match status" value="1"/>
</dbReference>
<dbReference type="STRING" id="299467.A0A443SHK1"/>
<keyword evidence="6" id="KW-0175">Coiled coil</keyword>
<evidence type="ECO:0000313" key="9">
    <source>
        <dbReference type="EMBL" id="RWS27013.1"/>
    </source>
</evidence>
<dbReference type="GO" id="GO:0031122">
    <property type="term" value="P:cytoplasmic microtubule organization"/>
    <property type="evidence" value="ECO:0007669"/>
    <property type="project" value="TreeGrafter"/>
</dbReference>
<dbReference type="Proteomes" id="UP000288716">
    <property type="component" value="Unassembled WGS sequence"/>
</dbReference>
<evidence type="ECO:0000256" key="4">
    <source>
        <dbReference type="ARBA" id="ARBA00023212"/>
    </source>
</evidence>
<dbReference type="GO" id="GO:0005874">
    <property type="term" value="C:microtubule"/>
    <property type="evidence" value="ECO:0007669"/>
    <property type="project" value="UniProtKB-KW"/>
</dbReference>
<keyword evidence="3 5" id="KW-0493">Microtubule</keyword>
<dbReference type="GO" id="GO:0000930">
    <property type="term" value="C:gamma-tubulin complex"/>
    <property type="evidence" value="ECO:0007669"/>
    <property type="project" value="TreeGrafter"/>
</dbReference>
<dbReference type="GO" id="GO:0051225">
    <property type="term" value="P:spindle assembly"/>
    <property type="evidence" value="ECO:0007669"/>
    <property type="project" value="TreeGrafter"/>
</dbReference>
<dbReference type="InterPro" id="IPR007259">
    <property type="entry name" value="GCP"/>
</dbReference>
<dbReference type="OrthoDB" id="2192946at2759"/>
<evidence type="ECO:0000256" key="2">
    <source>
        <dbReference type="ARBA" id="ARBA00022490"/>
    </source>
</evidence>
<dbReference type="VEuPathDB" id="VectorBase:LDEU005028"/>
<keyword evidence="4 5" id="KW-0206">Cytoskeleton</keyword>
<evidence type="ECO:0000259" key="7">
    <source>
        <dbReference type="Pfam" id="PF04130"/>
    </source>
</evidence>
<dbReference type="GO" id="GO:0007020">
    <property type="term" value="P:microtubule nucleation"/>
    <property type="evidence" value="ECO:0007669"/>
    <property type="project" value="InterPro"/>
</dbReference>
<dbReference type="PANTHER" id="PTHR19302">
    <property type="entry name" value="GAMMA TUBULIN COMPLEX PROTEIN"/>
    <property type="match status" value="1"/>
</dbReference>
<feature type="domain" description="Gamma tubulin complex component protein N-terminal" evidence="8">
    <location>
        <begin position="196"/>
        <end position="481"/>
    </location>
</feature>
<evidence type="ECO:0000313" key="10">
    <source>
        <dbReference type="Proteomes" id="UP000288716"/>
    </source>
</evidence>
<dbReference type="InterPro" id="IPR040457">
    <property type="entry name" value="GCP_C"/>
</dbReference>
<name>A0A443SHK1_9ACAR</name>
<dbReference type="AlphaFoldDB" id="A0A443SHK1"/>
<dbReference type="GO" id="GO:0051321">
    <property type="term" value="P:meiotic cell cycle"/>
    <property type="evidence" value="ECO:0007669"/>
    <property type="project" value="TreeGrafter"/>
</dbReference>
<evidence type="ECO:0000256" key="3">
    <source>
        <dbReference type="ARBA" id="ARBA00022701"/>
    </source>
</evidence>
<comment type="caution">
    <text evidence="9">The sequence shown here is derived from an EMBL/GenBank/DDBJ whole genome shotgun (WGS) entry which is preliminary data.</text>
</comment>
<proteinExistence type="inferred from homology"/>
<comment type="subcellular location">
    <subcellularLocation>
        <location evidence="5">Cytoplasm</location>
        <location evidence="5">Cytoskeleton</location>
        <location evidence="5">Microtubule organizing center</location>
    </subcellularLocation>
</comment>
<feature type="domain" description="Gamma tubulin complex component C-terminal" evidence="7">
    <location>
        <begin position="485"/>
        <end position="793"/>
    </location>
</feature>
<dbReference type="EMBL" id="NCKV01002317">
    <property type="protein sequence ID" value="RWS27013.1"/>
    <property type="molecule type" value="Genomic_DNA"/>
</dbReference>
<evidence type="ECO:0000256" key="6">
    <source>
        <dbReference type="SAM" id="Coils"/>
    </source>
</evidence>
<keyword evidence="10" id="KW-1185">Reference proteome</keyword>
<dbReference type="GO" id="GO:0051011">
    <property type="term" value="F:microtubule minus-end binding"/>
    <property type="evidence" value="ECO:0007669"/>
    <property type="project" value="TreeGrafter"/>
</dbReference>
<comment type="similarity">
    <text evidence="1 5">Belongs to the TUBGCP family.</text>
</comment>
<dbReference type="InterPro" id="IPR042241">
    <property type="entry name" value="GCP_C_sf"/>
</dbReference>
<evidence type="ECO:0000256" key="5">
    <source>
        <dbReference type="RuleBase" id="RU363050"/>
    </source>
</evidence>